<evidence type="ECO:0000256" key="8">
    <source>
        <dbReference type="ARBA" id="ARBA00023136"/>
    </source>
</evidence>
<dbReference type="GO" id="GO:0006886">
    <property type="term" value="P:intracellular protein transport"/>
    <property type="evidence" value="ECO:0007669"/>
    <property type="project" value="TreeGrafter"/>
</dbReference>
<keyword evidence="4" id="KW-0653">Protein transport</keyword>
<keyword evidence="3 9" id="KW-0812">Transmembrane</keyword>
<keyword evidence="2" id="KW-0813">Transport</keyword>
<dbReference type="PANTHER" id="PTHR19957:SF83">
    <property type="entry name" value="SYNTAXIN-16"/>
    <property type="match status" value="1"/>
</dbReference>
<evidence type="ECO:0000259" key="10">
    <source>
        <dbReference type="PROSITE" id="PS50192"/>
    </source>
</evidence>
<comment type="subcellular location">
    <subcellularLocation>
        <location evidence="1">Golgi apparatus membrane</location>
        <topology evidence="1">Single-pass type IV membrane protein</topology>
    </subcellularLocation>
</comment>
<evidence type="ECO:0000256" key="9">
    <source>
        <dbReference type="SAM" id="Phobius"/>
    </source>
</evidence>
<keyword evidence="5 9" id="KW-1133">Transmembrane helix</keyword>
<dbReference type="GO" id="GO:0005484">
    <property type="term" value="F:SNAP receptor activity"/>
    <property type="evidence" value="ECO:0007669"/>
    <property type="project" value="TreeGrafter"/>
</dbReference>
<dbReference type="EMBL" id="CAJJDP010000023">
    <property type="protein sequence ID" value="CAD8150269.1"/>
    <property type="molecule type" value="Genomic_DNA"/>
</dbReference>
<protein>
    <recommendedName>
        <fullName evidence="10">t-SNARE coiled-coil homology domain-containing protein</fullName>
    </recommendedName>
</protein>
<dbReference type="Pfam" id="PF05739">
    <property type="entry name" value="SNARE"/>
    <property type="match status" value="1"/>
</dbReference>
<evidence type="ECO:0000256" key="6">
    <source>
        <dbReference type="ARBA" id="ARBA00023034"/>
    </source>
</evidence>
<dbReference type="SMART" id="SM00397">
    <property type="entry name" value="t_SNARE"/>
    <property type="match status" value="1"/>
</dbReference>
<keyword evidence="12" id="KW-1185">Reference proteome</keyword>
<dbReference type="Proteomes" id="UP000683925">
    <property type="component" value="Unassembled WGS sequence"/>
</dbReference>
<dbReference type="InterPro" id="IPR045242">
    <property type="entry name" value="Syntaxin"/>
</dbReference>
<evidence type="ECO:0000313" key="11">
    <source>
        <dbReference type="EMBL" id="CAD8150269.1"/>
    </source>
</evidence>
<keyword evidence="8 9" id="KW-0472">Membrane</keyword>
<name>A0A8S1THC2_PAROT</name>
<feature type="transmembrane region" description="Helical" evidence="9">
    <location>
        <begin position="237"/>
        <end position="257"/>
    </location>
</feature>
<evidence type="ECO:0000256" key="5">
    <source>
        <dbReference type="ARBA" id="ARBA00022989"/>
    </source>
</evidence>
<evidence type="ECO:0000256" key="3">
    <source>
        <dbReference type="ARBA" id="ARBA00022692"/>
    </source>
</evidence>
<comment type="caution">
    <text evidence="11">The sequence shown here is derived from an EMBL/GenBank/DDBJ whole genome shotgun (WGS) entry which is preliminary data.</text>
</comment>
<dbReference type="PANTHER" id="PTHR19957">
    <property type="entry name" value="SYNTAXIN"/>
    <property type="match status" value="1"/>
</dbReference>
<evidence type="ECO:0000256" key="1">
    <source>
        <dbReference type="ARBA" id="ARBA00004409"/>
    </source>
</evidence>
<evidence type="ECO:0000256" key="7">
    <source>
        <dbReference type="ARBA" id="ARBA00023054"/>
    </source>
</evidence>
<dbReference type="GO" id="GO:0006906">
    <property type="term" value="P:vesicle fusion"/>
    <property type="evidence" value="ECO:0007669"/>
    <property type="project" value="TreeGrafter"/>
</dbReference>
<dbReference type="OrthoDB" id="75754at2759"/>
<accession>A0A8S1THC2</accession>
<dbReference type="GO" id="GO:0031201">
    <property type="term" value="C:SNARE complex"/>
    <property type="evidence" value="ECO:0007669"/>
    <property type="project" value="TreeGrafter"/>
</dbReference>
<reference evidence="11" key="1">
    <citation type="submission" date="2021-01" db="EMBL/GenBank/DDBJ databases">
        <authorList>
            <consortium name="Genoscope - CEA"/>
            <person name="William W."/>
        </authorList>
    </citation>
    <scope>NUCLEOTIDE SEQUENCE</scope>
</reference>
<evidence type="ECO:0000256" key="4">
    <source>
        <dbReference type="ARBA" id="ARBA00022927"/>
    </source>
</evidence>
<evidence type="ECO:0000313" key="12">
    <source>
        <dbReference type="Proteomes" id="UP000683925"/>
    </source>
</evidence>
<sequence>MSFFQDFNKVKKQQDILELQDLHQKDGEAQVAKLTQMAHARIRNFEKVYHYLDEEIINSRSLKGMDDIPLLVKEAKNDLDEMLKIIQEMQSIQLFRKTENSQRQQTVQKLVQVFSDSNEKLKKLTDQLLSRQQTSLQSAKQSIKERQSDDQINVQLLDELQYDEEFIQRRNKQINEIAQVIYQLNQMMAEGAEMIKIQGLKIDIIGQNVKGAKENVEGAKSEMSKASQVQQGNNGRMLFFCGIITLIVVIIVLLFSAGSRPHTDPNPQQPQTQN</sequence>
<dbReference type="AlphaFoldDB" id="A0A8S1THC2"/>
<dbReference type="GO" id="GO:0000139">
    <property type="term" value="C:Golgi membrane"/>
    <property type="evidence" value="ECO:0007669"/>
    <property type="project" value="UniProtKB-SubCell"/>
</dbReference>
<dbReference type="InterPro" id="IPR000727">
    <property type="entry name" value="T_SNARE_dom"/>
</dbReference>
<keyword evidence="7" id="KW-0175">Coiled coil</keyword>
<keyword evidence="6" id="KW-0333">Golgi apparatus</keyword>
<dbReference type="OMA" id="MAHARIR"/>
<feature type="domain" description="T-SNARE coiled-coil homology" evidence="10">
    <location>
        <begin position="164"/>
        <end position="226"/>
    </location>
</feature>
<dbReference type="GO" id="GO:0048278">
    <property type="term" value="P:vesicle docking"/>
    <property type="evidence" value="ECO:0007669"/>
    <property type="project" value="TreeGrafter"/>
</dbReference>
<dbReference type="PROSITE" id="PS50192">
    <property type="entry name" value="T_SNARE"/>
    <property type="match status" value="1"/>
</dbReference>
<dbReference type="GO" id="GO:0000149">
    <property type="term" value="F:SNARE binding"/>
    <property type="evidence" value="ECO:0007669"/>
    <property type="project" value="TreeGrafter"/>
</dbReference>
<organism evidence="11 12">
    <name type="scientific">Paramecium octaurelia</name>
    <dbReference type="NCBI Taxonomy" id="43137"/>
    <lineage>
        <taxon>Eukaryota</taxon>
        <taxon>Sar</taxon>
        <taxon>Alveolata</taxon>
        <taxon>Ciliophora</taxon>
        <taxon>Intramacronucleata</taxon>
        <taxon>Oligohymenophorea</taxon>
        <taxon>Peniculida</taxon>
        <taxon>Parameciidae</taxon>
        <taxon>Paramecium</taxon>
    </lineage>
</organism>
<evidence type="ECO:0000256" key="2">
    <source>
        <dbReference type="ARBA" id="ARBA00022448"/>
    </source>
</evidence>
<gene>
    <name evidence="11" type="ORF">POCTA_138.1.T0230248</name>
</gene>
<proteinExistence type="predicted"/>